<evidence type="ECO:0000256" key="3">
    <source>
        <dbReference type="ARBA" id="ARBA00004613"/>
    </source>
</evidence>
<reference evidence="16" key="2">
    <citation type="journal article" date="2023" name="Int. J. Syst. Evol. Microbiol.">
        <title>Streptomyces marispadix sp. nov., isolated from marine beach sediment of the Northern Coast of Portugal.</title>
        <authorList>
            <person name="dos Santos J.D.N."/>
            <person name="Vitorino I.R."/>
            <person name="Kallscheuer N."/>
            <person name="Srivastava A."/>
            <person name="Krautwurst S."/>
            <person name="Marz M."/>
            <person name="Jogler C."/>
            <person name="Lobo Da Cunha A."/>
            <person name="Catita J."/>
            <person name="Goncalves H."/>
            <person name="Gonzalez I."/>
            <person name="Reyes F."/>
            <person name="Lage O.M."/>
        </authorList>
    </citation>
    <scope>NUCLEOTIDE SEQUENCE</scope>
    <source>
        <strain evidence="16">M600PL45_2</strain>
    </source>
</reference>
<dbReference type="Proteomes" id="UP001166784">
    <property type="component" value="Unassembled WGS sequence"/>
</dbReference>
<comment type="caution">
    <text evidence="16">The sequence shown here is derived from an EMBL/GenBank/DDBJ whole genome shotgun (WGS) entry which is preliminary data.</text>
</comment>
<dbReference type="EC" id="3.4.24.77" evidence="5"/>
<evidence type="ECO:0000256" key="13">
    <source>
        <dbReference type="ARBA" id="ARBA00023157"/>
    </source>
</evidence>
<evidence type="ECO:0000256" key="7">
    <source>
        <dbReference type="ARBA" id="ARBA00022525"/>
    </source>
</evidence>
<evidence type="ECO:0000256" key="15">
    <source>
        <dbReference type="SAM" id="SignalP"/>
    </source>
</evidence>
<dbReference type="SUPFAM" id="SSF55486">
    <property type="entry name" value="Metalloproteases ('zincins'), catalytic domain"/>
    <property type="match status" value="1"/>
</dbReference>
<name>A0ABS9SYM5_9ACTN</name>
<evidence type="ECO:0000313" key="17">
    <source>
        <dbReference type="Proteomes" id="UP001166784"/>
    </source>
</evidence>
<evidence type="ECO:0000256" key="9">
    <source>
        <dbReference type="ARBA" id="ARBA00022723"/>
    </source>
</evidence>
<dbReference type="Gene3D" id="3.40.390.10">
    <property type="entry name" value="Collagenase (Catalytic Domain)"/>
    <property type="match status" value="1"/>
</dbReference>
<feature type="signal peptide" evidence="15">
    <location>
        <begin position="1"/>
        <end position="26"/>
    </location>
</feature>
<sequence length="186" mass="19319">MVRNAIRAALVGTSLTLALLGGQAVAAPTESPHDTAAPEVLTYDAGGSAEFADAVDSGVNVWNESVKAVRLEPVKDGEQANVRIVADDGWPRAETTSLGNGTVYMGREAVQEGHDTIRIASHELGHILGLPDVKPGPCSSLMSGASAGTSCTNAKPDASEKAEVEENFAQGSAATEKFERTLVFQD</sequence>
<evidence type="ECO:0000256" key="5">
    <source>
        <dbReference type="ARBA" id="ARBA00012325"/>
    </source>
</evidence>
<keyword evidence="7" id="KW-0964">Secreted</keyword>
<keyword evidence="10 16" id="KW-0378">Hydrolase</keyword>
<evidence type="ECO:0000256" key="6">
    <source>
        <dbReference type="ARBA" id="ARBA00019129"/>
    </source>
</evidence>
<keyword evidence="12 16" id="KW-0482">Metalloprotease</keyword>
<proteinExistence type="inferred from homology"/>
<keyword evidence="15" id="KW-0732">Signal</keyword>
<keyword evidence="8" id="KW-0645">Protease</keyword>
<dbReference type="GO" id="GO:0008237">
    <property type="term" value="F:metallopeptidase activity"/>
    <property type="evidence" value="ECO:0007669"/>
    <property type="project" value="UniProtKB-KW"/>
</dbReference>
<organism evidence="16 17">
    <name type="scientific">Streptomyces marispadix</name>
    <dbReference type="NCBI Taxonomy" id="2922868"/>
    <lineage>
        <taxon>Bacteria</taxon>
        <taxon>Bacillati</taxon>
        <taxon>Actinomycetota</taxon>
        <taxon>Actinomycetes</taxon>
        <taxon>Kitasatosporales</taxon>
        <taxon>Streptomycetaceae</taxon>
        <taxon>Streptomyces</taxon>
    </lineage>
</organism>
<keyword evidence="11" id="KW-0862">Zinc</keyword>
<evidence type="ECO:0000256" key="10">
    <source>
        <dbReference type="ARBA" id="ARBA00022801"/>
    </source>
</evidence>
<comment type="subcellular location">
    <subcellularLocation>
        <location evidence="3">Secreted</location>
    </subcellularLocation>
</comment>
<comment type="catalytic activity">
    <reaction evidence="1">
        <text>Hydrolyzes proteins with a preference for Tyr or Phe in the P1' position. Has no action on amino-acid p-nitroanilides.</text>
        <dbReference type="EC" id="3.4.24.77"/>
    </reaction>
</comment>
<dbReference type="InterPro" id="IPR000013">
    <property type="entry name" value="Peptidase_M7"/>
</dbReference>
<keyword evidence="9" id="KW-0479">Metal-binding</keyword>
<dbReference type="Pfam" id="PF02031">
    <property type="entry name" value="Peptidase_M7"/>
    <property type="match status" value="1"/>
</dbReference>
<dbReference type="PRINTS" id="PR00787">
    <property type="entry name" value="NEUTRALPTASE"/>
</dbReference>
<gene>
    <name evidence="16" type="ORF">MMA15_13105</name>
</gene>
<feature type="chain" id="PRO_5046427454" description="Extracellular small neutral protease" evidence="15">
    <location>
        <begin position="27"/>
        <end position="186"/>
    </location>
</feature>
<evidence type="ECO:0000256" key="11">
    <source>
        <dbReference type="ARBA" id="ARBA00022833"/>
    </source>
</evidence>
<keyword evidence="13" id="KW-1015">Disulfide bond</keyword>
<dbReference type="InterPro" id="IPR024079">
    <property type="entry name" value="MetalloPept_cat_dom_sf"/>
</dbReference>
<protein>
    <recommendedName>
        <fullName evidence="6">Extracellular small neutral protease</fullName>
        <ecNumber evidence="5">3.4.24.77</ecNumber>
    </recommendedName>
    <alternativeName>
        <fullName evidence="14">Snapalysin</fullName>
    </alternativeName>
</protein>
<evidence type="ECO:0000256" key="14">
    <source>
        <dbReference type="ARBA" id="ARBA00029927"/>
    </source>
</evidence>
<reference evidence="16" key="1">
    <citation type="submission" date="2022-03" db="EMBL/GenBank/DDBJ databases">
        <authorList>
            <person name="Santos J.D.N."/>
            <person name="Kallscheuer N."/>
            <person name="Jogler C."/>
            <person name="Lage O.M."/>
        </authorList>
    </citation>
    <scope>NUCLEOTIDE SEQUENCE</scope>
    <source>
        <strain evidence="16">M600PL45_2</strain>
    </source>
</reference>
<keyword evidence="17" id="KW-1185">Reference proteome</keyword>
<evidence type="ECO:0000256" key="8">
    <source>
        <dbReference type="ARBA" id="ARBA00022670"/>
    </source>
</evidence>
<dbReference type="EMBL" id="JAKWJU010000002">
    <property type="protein sequence ID" value="MCH6161303.1"/>
    <property type="molecule type" value="Genomic_DNA"/>
</dbReference>
<evidence type="ECO:0000256" key="4">
    <source>
        <dbReference type="ARBA" id="ARBA00006571"/>
    </source>
</evidence>
<evidence type="ECO:0000256" key="2">
    <source>
        <dbReference type="ARBA" id="ARBA00001947"/>
    </source>
</evidence>
<evidence type="ECO:0000256" key="1">
    <source>
        <dbReference type="ARBA" id="ARBA00000612"/>
    </source>
</evidence>
<accession>A0ABS9SYM5</accession>
<evidence type="ECO:0000313" key="16">
    <source>
        <dbReference type="EMBL" id="MCH6161303.1"/>
    </source>
</evidence>
<evidence type="ECO:0000256" key="12">
    <source>
        <dbReference type="ARBA" id="ARBA00023049"/>
    </source>
</evidence>
<comment type="cofactor">
    <cofactor evidence="2">
        <name>Zn(2+)</name>
        <dbReference type="ChEBI" id="CHEBI:29105"/>
    </cofactor>
</comment>
<comment type="similarity">
    <text evidence="4">Belongs to the peptidase M7 family.</text>
</comment>